<dbReference type="Gene3D" id="3.60.15.10">
    <property type="entry name" value="Ribonuclease Z/Hydroxyacylglutathione hydrolase-like"/>
    <property type="match status" value="1"/>
</dbReference>
<keyword evidence="3" id="KW-0378">Hydrolase</keyword>
<dbReference type="SUPFAM" id="SSF56281">
    <property type="entry name" value="Metallo-hydrolase/oxidoreductase"/>
    <property type="match status" value="1"/>
</dbReference>
<dbReference type="PANTHER" id="PTHR42978">
    <property type="entry name" value="QUORUM-QUENCHING LACTONASE YTNP-RELATED-RELATED"/>
    <property type="match status" value="1"/>
</dbReference>
<evidence type="ECO:0000256" key="3">
    <source>
        <dbReference type="ARBA" id="ARBA00022801"/>
    </source>
</evidence>
<dbReference type="InterPro" id="IPR036866">
    <property type="entry name" value="RibonucZ/Hydroxyglut_hydro"/>
</dbReference>
<dbReference type="CDD" id="cd07742">
    <property type="entry name" value="metallo-hydrolase-like_MBL-fold"/>
    <property type="match status" value="1"/>
</dbReference>
<feature type="domain" description="Metallo-beta-lactamase" evidence="5">
    <location>
        <begin position="39"/>
        <end position="268"/>
    </location>
</feature>
<evidence type="ECO:0000256" key="1">
    <source>
        <dbReference type="ARBA" id="ARBA00007749"/>
    </source>
</evidence>
<dbReference type="SMART" id="SM00849">
    <property type="entry name" value="Lactamase_B"/>
    <property type="match status" value="1"/>
</dbReference>
<dbReference type="AlphaFoldDB" id="A0AB39UTU8"/>
<comment type="similarity">
    <text evidence="1">Belongs to the metallo-beta-lactamase superfamily.</text>
</comment>
<sequence length="285" mass="32036">MALVCHHLNTATFCGLPSPLMEGQGWLSPSRWLRRGRLACHCLLLETSGGLVLVDTGLGHRDLCHPTLATRLERRMLGAEQDDADTALELVRSFGYAPEDVRHILLTHLDPDHAGGLKDFPLARVHVMEDEYIAAMHPMTLMERKRYNPADWQHDPIWHCHRPEGERWFGFEAVRAPVPGVEDLLMIPLPGHSRGHAGIAVNTTDGWLLHGGDAWFNRRELSDDAWAPVGIAAVESLFETSRAQRKHNLMRVRELHARHPEIRLICSHDPEDACACRCAGRVVRG</sequence>
<dbReference type="RefSeq" id="WP_369600463.1">
    <property type="nucleotide sequence ID" value="NZ_CP154858.1"/>
</dbReference>
<proteinExistence type="inferred from homology"/>
<organism evidence="6">
    <name type="scientific">Thermohahella caldifontis</name>
    <dbReference type="NCBI Taxonomy" id="3142973"/>
    <lineage>
        <taxon>Bacteria</taxon>
        <taxon>Pseudomonadati</taxon>
        <taxon>Pseudomonadota</taxon>
        <taxon>Gammaproteobacteria</taxon>
        <taxon>Oceanospirillales</taxon>
        <taxon>Hahellaceae</taxon>
        <taxon>Thermohahella</taxon>
    </lineage>
</organism>
<dbReference type="InterPro" id="IPR051013">
    <property type="entry name" value="MBL_superfamily_lactonases"/>
</dbReference>
<dbReference type="PANTHER" id="PTHR42978:SF3">
    <property type="entry name" value="BLR3078 PROTEIN"/>
    <property type="match status" value="1"/>
</dbReference>
<dbReference type="InterPro" id="IPR001279">
    <property type="entry name" value="Metallo-B-lactamas"/>
</dbReference>
<dbReference type="Pfam" id="PF00753">
    <property type="entry name" value="Lactamase_B"/>
    <property type="match status" value="1"/>
</dbReference>
<dbReference type="GO" id="GO:0046872">
    <property type="term" value="F:metal ion binding"/>
    <property type="evidence" value="ECO:0007669"/>
    <property type="project" value="UniProtKB-KW"/>
</dbReference>
<gene>
    <name evidence="6" type="ORF">AAIA72_11495</name>
</gene>
<protein>
    <submittedName>
        <fullName evidence="6">MBL fold metallo-hydrolase</fullName>
    </submittedName>
</protein>
<dbReference type="EMBL" id="CP154858">
    <property type="protein sequence ID" value="XDT71427.1"/>
    <property type="molecule type" value="Genomic_DNA"/>
</dbReference>
<evidence type="ECO:0000259" key="5">
    <source>
        <dbReference type="SMART" id="SM00849"/>
    </source>
</evidence>
<dbReference type="GO" id="GO:0016787">
    <property type="term" value="F:hydrolase activity"/>
    <property type="evidence" value="ECO:0007669"/>
    <property type="project" value="UniProtKB-KW"/>
</dbReference>
<keyword evidence="4" id="KW-0862">Zinc</keyword>
<reference evidence="6" key="1">
    <citation type="submission" date="2024-05" db="EMBL/GenBank/DDBJ databases">
        <title>Genome sequencing of novel strain.</title>
        <authorList>
            <person name="Ganbat D."/>
            <person name="Ganbat S."/>
            <person name="Lee S.-J."/>
        </authorList>
    </citation>
    <scope>NUCLEOTIDE SEQUENCE</scope>
    <source>
        <strain evidence="6">SMD15-11</strain>
    </source>
</reference>
<keyword evidence="2" id="KW-0479">Metal-binding</keyword>
<dbReference type="KEGG" id="tcd:AAIA72_11495"/>
<name>A0AB39UTU8_9GAMM</name>
<accession>A0AB39UTU8</accession>
<evidence type="ECO:0000256" key="4">
    <source>
        <dbReference type="ARBA" id="ARBA00022833"/>
    </source>
</evidence>
<evidence type="ECO:0000256" key="2">
    <source>
        <dbReference type="ARBA" id="ARBA00022723"/>
    </source>
</evidence>
<evidence type="ECO:0000313" key="6">
    <source>
        <dbReference type="EMBL" id="XDT71427.1"/>
    </source>
</evidence>